<keyword evidence="2" id="KW-1185">Reference proteome</keyword>
<proteinExistence type="predicted"/>
<dbReference type="AlphaFoldDB" id="A0A1I0SF80"/>
<reference evidence="2" key="1">
    <citation type="submission" date="2016-10" db="EMBL/GenBank/DDBJ databases">
        <authorList>
            <person name="Varghese N."/>
            <person name="Submissions S."/>
        </authorList>
    </citation>
    <scope>NUCLEOTIDE SEQUENCE [LARGE SCALE GENOMIC DNA]</scope>
    <source>
        <strain evidence="2">M1</strain>
    </source>
</reference>
<dbReference type="RefSeq" id="WP_167359558.1">
    <property type="nucleotide sequence ID" value="NZ_FOJS01000001.1"/>
</dbReference>
<dbReference type="Proteomes" id="UP000198650">
    <property type="component" value="Unassembled WGS sequence"/>
</dbReference>
<dbReference type="EMBL" id="FOJS01000001">
    <property type="protein sequence ID" value="SFA38073.1"/>
    <property type="molecule type" value="Genomic_DNA"/>
</dbReference>
<name>A0A1I0SF80_9BACL</name>
<sequence>MNKFVYLALVLITGVIVYRYRYSFVNAILRIRPLQTWLVRSAMSVPFVRNTIISQVFR</sequence>
<gene>
    <name evidence="1" type="ORF">SAMN05192569_100119</name>
</gene>
<evidence type="ECO:0000313" key="2">
    <source>
        <dbReference type="Proteomes" id="UP000198650"/>
    </source>
</evidence>
<organism evidence="1 2">
    <name type="scientific">Parageobacillus thermantarcticus</name>
    <dbReference type="NCBI Taxonomy" id="186116"/>
    <lineage>
        <taxon>Bacteria</taxon>
        <taxon>Bacillati</taxon>
        <taxon>Bacillota</taxon>
        <taxon>Bacilli</taxon>
        <taxon>Bacillales</taxon>
        <taxon>Anoxybacillaceae</taxon>
        <taxon>Parageobacillus</taxon>
    </lineage>
</organism>
<accession>A0A1I0SF80</accession>
<protein>
    <submittedName>
        <fullName evidence="1">Uncharacterized protein</fullName>
    </submittedName>
</protein>
<evidence type="ECO:0000313" key="1">
    <source>
        <dbReference type="EMBL" id="SFA38073.1"/>
    </source>
</evidence>
<dbReference type="STRING" id="186116.SAMN05192569_100119"/>